<comment type="similarity">
    <text evidence="1">Belongs to the MlaA family.</text>
</comment>
<feature type="region of interest" description="Disordered" evidence="3">
    <location>
        <begin position="237"/>
        <end position="325"/>
    </location>
</feature>
<protein>
    <submittedName>
        <fullName evidence="5">VacJ family lipoprotein</fullName>
    </submittedName>
</protein>
<evidence type="ECO:0000256" key="3">
    <source>
        <dbReference type="SAM" id="MobiDB-lite"/>
    </source>
</evidence>
<dbReference type="RefSeq" id="WP_273689117.1">
    <property type="nucleotide sequence ID" value="NZ_CP117411.1"/>
</dbReference>
<dbReference type="Pfam" id="PF04333">
    <property type="entry name" value="MlaA"/>
    <property type="match status" value="1"/>
</dbReference>
<accession>A0ABY7TLZ7</accession>
<evidence type="ECO:0000313" key="6">
    <source>
        <dbReference type="Proteomes" id="UP001220395"/>
    </source>
</evidence>
<keyword evidence="5" id="KW-0449">Lipoprotein</keyword>
<dbReference type="InterPro" id="IPR007428">
    <property type="entry name" value="MlaA"/>
</dbReference>
<dbReference type="PANTHER" id="PTHR30035:SF3">
    <property type="entry name" value="INTERMEMBRANE PHOSPHOLIPID TRANSPORT SYSTEM LIPOPROTEIN MLAA"/>
    <property type="match status" value="1"/>
</dbReference>
<dbReference type="PRINTS" id="PR01805">
    <property type="entry name" value="VACJLIPOPROT"/>
</dbReference>
<sequence length="325" mass="33176">MTKTLSARSFSAVAALALLSGCATVGTDRLAERDPLEKFNRGVWGVNQAADKVLIKPVTSVYRAVAPKVARQGVSNAFSNLSEPWSFINNVLQGKPDRAVRTLGRFVINTTIGIGGLFDHASKMGLKPAREDLGQTLAVWGANGGPYLVLPLLGPSTMRDGIGSGVAFFADPFVIALNNSGLTRTQRLAVRAVQIISARSDLIESGGDAFLQSSLDPYAAARSAYLQGRRAQILDQEDAGGDDDAIVPTEADGGTPAGADEPIVPSAADGGSAAPAPAPAPAPGADDPIVPTAADGATTPAPAAENVPTPVGDAAKTPPASPPKP</sequence>
<feature type="compositionally biased region" description="Low complexity" evidence="3">
    <location>
        <begin position="283"/>
        <end position="304"/>
    </location>
</feature>
<organism evidence="5 6">
    <name type="scientific">Sphingomonas naphthae</name>
    <dbReference type="NCBI Taxonomy" id="1813468"/>
    <lineage>
        <taxon>Bacteria</taxon>
        <taxon>Pseudomonadati</taxon>
        <taxon>Pseudomonadota</taxon>
        <taxon>Alphaproteobacteria</taxon>
        <taxon>Sphingomonadales</taxon>
        <taxon>Sphingomonadaceae</taxon>
        <taxon>Sphingomonas</taxon>
    </lineage>
</organism>
<reference evidence="5 6" key="1">
    <citation type="submission" date="2023-02" db="EMBL/GenBank/DDBJ databases">
        <title>Genome sequence of Sphingomonas naphthae.</title>
        <authorList>
            <person name="Kim S."/>
            <person name="Heo J."/>
            <person name="Kwon S.-W."/>
        </authorList>
    </citation>
    <scope>NUCLEOTIDE SEQUENCE [LARGE SCALE GENOMIC DNA]</scope>
    <source>
        <strain evidence="5 6">KACC 18716</strain>
    </source>
</reference>
<gene>
    <name evidence="5" type="ORF">PQ455_03135</name>
</gene>
<dbReference type="EMBL" id="CP117411">
    <property type="protein sequence ID" value="WCT74240.1"/>
    <property type="molecule type" value="Genomic_DNA"/>
</dbReference>
<proteinExistence type="inferred from homology"/>
<feature type="compositionally biased region" description="Low complexity" evidence="3">
    <location>
        <begin position="265"/>
        <end position="275"/>
    </location>
</feature>
<keyword evidence="2 4" id="KW-0732">Signal</keyword>
<dbReference type="PANTHER" id="PTHR30035">
    <property type="entry name" value="LIPOPROTEIN VACJ-RELATED"/>
    <property type="match status" value="1"/>
</dbReference>
<name>A0ABY7TLZ7_9SPHN</name>
<evidence type="ECO:0000256" key="1">
    <source>
        <dbReference type="ARBA" id="ARBA00010634"/>
    </source>
</evidence>
<feature type="chain" id="PRO_5046133580" evidence="4">
    <location>
        <begin position="26"/>
        <end position="325"/>
    </location>
</feature>
<feature type="signal peptide" evidence="4">
    <location>
        <begin position="1"/>
        <end position="25"/>
    </location>
</feature>
<dbReference type="Proteomes" id="UP001220395">
    <property type="component" value="Chromosome"/>
</dbReference>
<evidence type="ECO:0000313" key="5">
    <source>
        <dbReference type="EMBL" id="WCT74240.1"/>
    </source>
</evidence>
<dbReference type="PROSITE" id="PS51257">
    <property type="entry name" value="PROKAR_LIPOPROTEIN"/>
    <property type="match status" value="1"/>
</dbReference>
<keyword evidence="6" id="KW-1185">Reference proteome</keyword>
<evidence type="ECO:0000256" key="4">
    <source>
        <dbReference type="SAM" id="SignalP"/>
    </source>
</evidence>
<evidence type="ECO:0000256" key="2">
    <source>
        <dbReference type="ARBA" id="ARBA00022729"/>
    </source>
</evidence>